<keyword evidence="3" id="KW-1185">Reference proteome</keyword>
<evidence type="ECO:0000313" key="2">
    <source>
        <dbReference type="EMBL" id="WIX76388.1"/>
    </source>
</evidence>
<feature type="signal peptide" evidence="1">
    <location>
        <begin position="1"/>
        <end position="25"/>
    </location>
</feature>
<evidence type="ECO:0000256" key="1">
    <source>
        <dbReference type="SAM" id="SignalP"/>
    </source>
</evidence>
<evidence type="ECO:0000313" key="3">
    <source>
        <dbReference type="Proteomes" id="UP001236014"/>
    </source>
</evidence>
<keyword evidence="1" id="KW-0732">Signal</keyword>
<dbReference type="AlphaFoldDB" id="A0A9Y2MT08"/>
<organism evidence="2 3">
    <name type="scientific">Amycolatopsis carbonis</name>
    <dbReference type="NCBI Taxonomy" id="715471"/>
    <lineage>
        <taxon>Bacteria</taxon>
        <taxon>Bacillati</taxon>
        <taxon>Actinomycetota</taxon>
        <taxon>Actinomycetes</taxon>
        <taxon>Pseudonocardiales</taxon>
        <taxon>Pseudonocardiaceae</taxon>
        <taxon>Amycolatopsis</taxon>
    </lineage>
</organism>
<sequence>MRVRSAVVLGAFALVAAGCTTGGHALPAPLPPVPAAARALVAWSQAVCTSVQALQGLQTGIDEVNHTAADPSQAGFLAPEISSYVSGITGRIGQAGQGLKSVPPSGIKAADAFVTQLGKSLDEVTEKAPSDTTAQPTLAQARELATTVAALKPAAADLSKVVRGDAKLNASSNVAPACAPVRQFGPVDAAAPTRPLVEWADTMCGAVTAAMALKAQKIEDLIITDPRYARLSGFDLGSFISSAGPGVARLVETLGTVTPSGIPAADKYHDGLLASLRAVAPKLPSSDSQTADLAFQPVEQLKPQAEQIIGVLATIALPSPDLPAIEAANPVLAHSHDVAPQCRPLGSPPPTLPPAANGTDLGACAGGKCQVLVTGQADITASGLTFTASVTLSGVRILQDSGELSFGTGGSGSFGTPGHMVTVRLAGVLDGKAVLDISTG</sequence>
<dbReference type="RefSeq" id="WP_285967137.1">
    <property type="nucleotide sequence ID" value="NZ_CP127294.1"/>
</dbReference>
<name>A0A9Y2MT08_9PSEU</name>
<reference evidence="2 3" key="1">
    <citation type="submission" date="2023-06" db="EMBL/GenBank/DDBJ databases">
        <authorList>
            <person name="Oyuntsetseg B."/>
            <person name="Kim S.B."/>
        </authorList>
    </citation>
    <scope>NUCLEOTIDE SEQUENCE [LARGE SCALE GENOMIC DNA]</scope>
    <source>
        <strain evidence="2 3">2-15</strain>
    </source>
</reference>
<dbReference type="Proteomes" id="UP001236014">
    <property type="component" value="Chromosome"/>
</dbReference>
<feature type="chain" id="PRO_5040901736" description="LigA protein" evidence="1">
    <location>
        <begin position="26"/>
        <end position="440"/>
    </location>
</feature>
<protein>
    <recommendedName>
        <fullName evidence="4">LigA protein</fullName>
    </recommendedName>
</protein>
<dbReference type="KEGG" id="acab:QRX50_33665"/>
<proteinExistence type="predicted"/>
<gene>
    <name evidence="2" type="ORF">QRX50_33665</name>
</gene>
<accession>A0A9Y2MT08</accession>
<evidence type="ECO:0008006" key="4">
    <source>
        <dbReference type="Google" id="ProtNLM"/>
    </source>
</evidence>
<dbReference type="PROSITE" id="PS51257">
    <property type="entry name" value="PROKAR_LIPOPROTEIN"/>
    <property type="match status" value="1"/>
</dbReference>
<dbReference type="EMBL" id="CP127294">
    <property type="protein sequence ID" value="WIX76388.1"/>
    <property type="molecule type" value="Genomic_DNA"/>
</dbReference>